<organism evidence="1 2">
    <name type="scientific">Hydrogenothermus marinus</name>
    <dbReference type="NCBI Taxonomy" id="133270"/>
    <lineage>
        <taxon>Bacteria</taxon>
        <taxon>Pseudomonadati</taxon>
        <taxon>Aquificota</taxon>
        <taxon>Aquificia</taxon>
        <taxon>Aquificales</taxon>
        <taxon>Hydrogenothermaceae</taxon>
        <taxon>Hydrogenothermus</taxon>
    </lineage>
</organism>
<sequence>MLNIIMVNKNLVKKGVIMKKSFFTILLIFFSFYLLSCSSVKENIKVGKLPKKGIIVVYPFENFSQTPYAGVKAASLTKGILLSKGFKVVDGYIFDGENIKLKSIKNFDYKLTGKVIEWRYKTGIDGEPAVSLYIQIKNKNGHLIWSATGSKSQWGHKSVSLTAQELIDELVSKSK</sequence>
<name>A0A3M0BKK4_9AQUI</name>
<reference evidence="1 2" key="1">
    <citation type="submission" date="2018-10" db="EMBL/GenBank/DDBJ databases">
        <title>Genomic Encyclopedia of Archaeal and Bacterial Type Strains, Phase II (KMG-II): from individual species to whole genera.</title>
        <authorList>
            <person name="Goeker M."/>
        </authorList>
    </citation>
    <scope>NUCLEOTIDE SEQUENCE [LARGE SCALE GENOMIC DNA]</scope>
    <source>
        <strain evidence="1 2">VM1</strain>
    </source>
</reference>
<dbReference type="Gene3D" id="3.40.50.10610">
    <property type="entry name" value="ABC-type transport auxiliary lipoprotein component"/>
    <property type="match status" value="1"/>
</dbReference>
<comment type="caution">
    <text evidence="1">The sequence shown here is derived from an EMBL/GenBank/DDBJ whole genome shotgun (WGS) entry which is preliminary data.</text>
</comment>
<protein>
    <recommendedName>
        <fullName evidence="3">DUF4136 domain-containing protein</fullName>
    </recommendedName>
</protein>
<evidence type="ECO:0000313" key="1">
    <source>
        <dbReference type="EMBL" id="RMA97657.1"/>
    </source>
</evidence>
<accession>A0A3M0BKK4</accession>
<gene>
    <name evidence="1" type="ORF">CLV39_0277</name>
</gene>
<dbReference type="EMBL" id="REFO01000010">
    <property type="protein sequence ID" value="RMA97657.1"/>
    <property type="molecule type" value="Genomic_DNA"/>
</dbReference>
<dbReference type="AlphaFoldDB" id="A0A3M0BKK4"/>
<evidence type="ECO:0008006" key="3">
    <source>
        <dbReference type="Google" id="ProtNLM"/>
    </source>
</evidence>
<dbReference type="Proteomes" id="UP000280842">
    <property type="component" value="Unassembled WGS sequence"/>
</dbReference>
<proteinExistence type="predicted"/>
<keyword evidence="2" id="KW-1185">Reference proteome</keyword>
<evidence type="ECO:0000313" key="2">
    <source>
        <dbReference type="Proteomes" id="UP000280842"/>
    </source>
</evidence>